<name>A0A2X2L6K8_SPHMU</name>
<dbReference type="AlphaFoldDB" id="A0A2X2L6K8"/>
<protein>
    <submittedName>
        <fullName evidence="1">Uncharacterized protein</fullName>
    </submittedName>
</protein>
<proteinExistence type="predicted"/>
<evidence type="ECO:0000313" key="1">
    <source>
        <dbReference type="EMBL" id="SPZ84840.1"/>
    </source>
</evidence>
<accession>A0A2X2L6K8</accession>
<evidence type="ECO:0000313" key="2">
    <source>
        <dbReference type="Proteomes" id="UP000251241"/>
    </source>
</evidence>
<reference evidence="1 2" key="1">
    <citation type="submission" date="2018-06" db="EMBL/GenBank/DDBJ databases">
        <authorList>
            <consortium name="Pathogen Informatics"/>
            <person name="Doyle S."/>
        </authorList>
    </citation>
    <scope>NUCLEOTIDE SEQUENCE [LARGE SCALE GENOMIC DNA]</scope>
    <source>
        <strain evidence="1 2">NCTC11343</strain>
    </source>
</reference>
<dbReference type="Proteomes" id="UP000251241">
    <property type="component" value="Unassembled WGS sequence"/>
</dbReference>
<gene>
    <name evidence="1" type="ORF">NCTC11343_01385</name>
</gene>
<organism evidence="1 2">
    <name type="scientific">Sphingobacterium multivorum</name>
    <dbReference type="NCBI Taxonomy" id="28454"/>
    <lineage>
        <taxon>Bacteria</taxon>
        <taxon>Pseudomonadati</taxon>
        <taxon>Bacteroidota</taxon>
        <taxon>Sphingobacteriia</taxon>
        <taxon>Sphingobacteriales</taxon>
        <taxon>Sphingobacteriaceae</taxon>
        <taxon>Sphingobacterium</taxon>
    </lineage>
</organism>
<sequence length="37" mass="4122">MQFVKIGLAVKITLTNSCIANNRLKTTNIERTATDNK</sequence>
<dbReference type="EMBL" id="UAUU01000005">
    <property type="protein sequence ID" value="SPZ84840.1"/>
    <property type="molecule type" value="Genomic_DNA"/>
</dbReference>